<dbReference type="AlphaFoldDB" id="A0A5B8NRZ9"/>
<dbReference type="SMART" id="SM01011">
    <property type="entry name" value="AMP_N"/>
    <property type="match status" value="1"/>
</dbReference>
<keyword evidence="6" id="KW-0378">Hydrolase</keyword>
<feature type="domain" description="Aminopeptidase P N-terminal" evidence="9">
    <location>
        <begin position="4"/>
        <end position="127"/>
    </location>
</feature>
<reference evidence="10" key="1">
    <citation type="submission" date="2019-08" db="EMBL/GenBank/DDBJ databases">
        <title>Carotenoids and Carotenoid Binding Proteins in the Halophilic Cyanobacterium Euhalothece sp. ZM00.</title>
        <authorList>
            <person name="Cho S.M."/>
            <person name="Song J.Y."/>
            <person name="Park Y.-I."/>
        </authorList>
    </citation>
    <scope>NUCLEOTIDE SEQUENCE [LARGE SCALE GENOMIC DNA]</scope>
    <source>
        <strain evidence="10">Z-M001</strain>
    </source>
</reference>
<comment type="similarity">
    <text evidence="3 8">Belongs to the peptidase M24B family.</text>
</comment>
<evidence type="ECO:0000256" key="3">
    <source>
        <dbReference type="ARBA" id="ARBA00008766"/>
    </source>
</evidence>
<dbReference type="RefSeq" id="WP_146296926.1">
    <property type="nucleotide sequence ID" value="NZ_CP042326.1"/>
</dbReference>
<dbReference type="Proteomes" id="UP000318453">
    <property type="component" value="Chromosome"/>
</dbReference>
<dbReference type="SUPFAM" id="SSF55920">
    <property type="entry name" value="Creatinase/aminopeptidase"/>
    <property type="match status" value="1"/>
</dbReference>
<keyword evidence="11" id="KW-1185">Reference proteome</keyword>
<evidence type="ECO:0000256" key="2">
    <source>
        <dbReference type="ARBA" id="ARBA00001936"/>
    </source>
</evidence>
<accession>A0A5B8NRZ9</accession>
<evidence type="ECO:0000256" key="6">
    <source>
        <dbReference type="ARBA" id="ARBA00022801"/>
    </source>
</evidence>
<evidence type="ECO:0000256" key="1">
    <source>
        <dbReference type="ARBA" id="ARBA00001424"/>
    </source>
</evidence>
<dbReference type="GO" id="GO:0005829">
    <property type="term" value="C:cytosol"/>
    <property type="evidence" value="ECO:0007669"/>
    <property type="project" value="TreeGrafter"/>
</dbReference>
<dbReference type="SUPFAM" id="SSF53092">
    <property type="entry name" value="Creatinase/prolidase N-terminal domain"/>
    <property type="match status" value="1"/>
</dbReference>
<organism evidence="10 11">
    <name type="scientific">Euhalothece natronophila Z-M001</name>
    <dbReference type="NCBI Taxonomy" id="522448"/>
    <lineage>
        <taxon>Bacteria</taxon>
        <taxon>Bacillati</taxon>
        <taxon>Cyanobacteriota</taxon>
        <taxon>Cyanophyceae</taxon>
        <taxon>Oscillatoriophycideae</taxon>
        <taxon>Chroococcales</taxon>
        <taxon>Halothecacae</taxon>
        <taxon>Halothece cluster</taxon>
        <taxon>Euhalothece</taxon>
    </lineage>
</organism>
<keyword evidence="7" id="KW-0464">Manganese</keyword>
<comment type="catalytic activity">
    <reaction evidence="1">
        <text>Release of any N-terminal amino acid, including proline, that is linked to proline, even from a dipeptide or tripeptide.</text>
        <dbReference type="EC" id="3.4.11.9"/>
    </reaction>
</comment>
<dbReference type="InterPro" id="IPR029149">
    <property type="entry name" value="Creatin/AminoP/Spt16_N"/>
</dbReference>
<dbReference type="GO" id="GO:0030145">
    <property type="term" value="F:manganese ion binding"/>
    <property type="evidence" value="ECO:0007669"/>
    <property type="project" value="InterPro"/>
</dbReference>
<proteinExistence type="inferred from homology"/>
<dbReference type="GO" id="GO:0070006">
    <property type="term" value="F:metalloaminopeptidase activity"/>
    <property type="evidence" value="ECO:0007669"/>
    <property type="project" value="InterPro"/>
</dbReference>
<dbReference type="GO" id="GO:0006508">
    <property type="term" value="P:proteolysis"/>
    <property type="evidence" value="ECO:0007669"/>
    <property type="project" value="TreeGrafter"/>
</dbReference>
<dbReference type="KEGG" id="enn:FRE64_14750"/>
<dbReference type="PANTHER" id="PTHR43226:SF4">
    <property type="entry name" value="XAA-PRO AMINOPEPTIDASE 3"/>
    <property type="match status" value="1"/>
</dbReference>
<evidence type="ECO:0000256" key="4">
    <source>
        <dbReference type="ARBA" id="ARBA00012574"/>
    </source>
</evidence>
<dbReference type="PROSITE" id="PS00491">
    <property type="entry name" value="PROLINE_PEPTIDASE"/>
    <property type="match status" value="1"/>
</dbReference>
<keyword evidence="5 8" id="KW-0479">Metal-binding</keyword>
<dbReference type="CDD" id="cd01087">
    <property type="entry name" value="Prolidase"/>
    <property type="match status" value="1"/>
</dbReference>
<dbReference type="Gene3D" id="3.90.230.10">
    <property type="entry name" value="Creatinase/methionine aminopeptidase superfamily"/>
    <property type="match status" value="1"/>
</dbReference>
<dbReference type="InterPro" id="IPR000994">
    <property type="entry name" value="Pept_M24"/>
</dbReference>
<dbReference type="PANTHER" id="PTHR43226">
    <property type="entry name" value="XAA-PRO AMINOPEPTIDASE 3"/>
    <property type="match status" value="1"/>
</dbReference>
<dbReference type="Gene3D" id="3.40.350.10">
    <property type="entry name" value="Creatinase/prolidase N-terminal domain"/>
    <property type="match status" value="1"/>
</dbReference>
<dbReference type="Pfam" id="PF00557">
    <property type="entry name" value="Peptidase_M24"/>
    <property type="match status" value="1"/>
</dbReference>
<evidence type="ECO:0000313" key="10">
    <source>
        <dbReference type="EMBL" id="QDZ41089.1"/>
    </source>
</evidence>
<protein>
    <recommendedName>
        <fullName evidence="4">Xaa-Pro aminopeptidase</fullName>
        <ecNumber evidence="4">3.4.11.9</ecNumber>
    </recommendedName>
</protein>
<keyword evidence="10" id="KW-0031">Aminopeptidase</keyword>
<comment type="cofactor">
    <cofactor evidence="2">
        <name>Mn(2+)</name>
        <dbReference type="ChEBI" id="CHEBI:29035"/>
    </cofactor>
</comment>
<dbReference type="OrthoDB" id="9806388at2"/>
<keyword evidence="10" id="KW-0645">Protease</keyword>
<dbReference type="EC" id="3.4.11.9" evidence="4"/>
<name>A0A5B8NRZ9_9CHRO</name>
<dbReference type="InterPro" id="IPR052433">
    <property type="entry name" value="X-Pro_dipept-like"/>
</dbReference>
<dbReference type="InterPro" id="IPR007865">
    <property type="entry name" value="Aminopep_P_N"/>
</dbReference>
<evidence type="ECO:0000313" key="11">
    <source>
        <dbReference type="Proteomes" id="UP000318453"/>
    </source>
</evidence>
<evidence type="ECO:0000259" key="9">
    <source>
        <dbReference type="SMART" id="SM01011"/>
    </source>
</evidence>
<dbReference type="Pfam" id="PF05195">
    <property type="entry name" value="AMP_N"/>
    <property type="match status" value="1"/>
</dbReference>
<evidence type="ECO:0000256" key="5">
    <source>
        <dbReference type="ARBA" id="ARBA00022723"/>
    </source>
</evidence>
<gene>
    <name evidence="10" type="ORF">FRE64_14750</name>
</gene>
<dbReference type="EMBL" id="CP042326">
    <property type="protein sequence ID" value="QDZ41089.1"/>
    <property type="molecule type" value="Genomic_DNA"/>
</dbReference>
<evidence type="ECO:0000256" key="8">
    <source>
        <dbReference type="RuleBase" id="RU000590"/>
    </source>
</evidence>
<evidence type="ECO:0000256" key="7">
    <source>
        <dbReference type="ARBA" id="ARBA00023211"/>
    </source>
</evidence>
<dbReference type="InterPro" id="IPR036005">
    <property type="entry name" value="Creatinase/aminopeptidase-like"/>
</dbReference>
<dbReference type="InterPro" id="IPR001131">
    <property type="entry name" value="Peptidase_M24B_aminopep-P_CS"/>
</dbReference>
<sequence length="456" mass="50221">MTLSLQTILKQRRQRLAEKFPDKALLWSGRAPARNFPANTFPFRPSSHFLYFAGLFLENAVIELEQGKLTLFMDNPSSESILWGGEQPSRDDIATEMGADRAYPLAELSPTNEEIATIALFDSTTYQEQCHYLQRTIPQPSQATGKDLALIEAMIDLRLCHDEGAIGEIRQAAEVSIQAHQAGMEATQAGKTEAEIRAAMEAVMIAHNQTPAYGSIVTIHGNVLHNHDYSHTLQEGDLLLADVGAESKGGYASDITRTWPVSGQFSPTQQEIYDLVLAAHDACIAMVAPDVEYKDIHWQAARIITKGLVEIGILKGNVSDLLANDAHALFFPHGVGHLLGLDVHDMEDLGDVAGYAPGRQRSERFGLGNLRLDRALKPGMTVTIEPGFYQVPAILNDPQTQETYGDVINWERLQQFSDVRGIRIEDDVLVTSEGAEVLTAPLPCQRDKIEAMTLIP</sequence>